<feature type="compositionally biased region" description="Low complexity" evidence="5">
    <location>
        <begin position="121"/>
        <end position="140"/>
    </location>
</feature>
<organism evidence="8 9">
    <name type="scientific">Janibacter terrae</name>
    <dbReference type="NCBI Taxonomy" id="103817"/>
    <lineage>
        <taxon>Bacteria</taxon>
        <taxon>Bacillati</taxon>
        <taxon>Actinomycetota</taxon>
        <taxon>Actinomycetes</taxon>
        <taxon>Micrococcales</taxon>
        <taxon>Intrasporangiaceae</taxon>
        <taxon>Janibacter</taxon>
    </lineage>
</organism>
<dbReference type="SUPFAM" id="SSF47090">
    <property type="entry name" value="PGBD-like"/>
    <property type="match status" value="2"/>
</dbReference>
<dbReference type="Gene3D" id="1.10.101.10">
    <property type="entry name" value="PGBD-like superfamily/PGBD"/>
    <property type="match status" value="2"/>
</dbReference>
<evidence type="ECO:0000256" key="5">
    <source>
        <dbReference type="SAM" id="MobiDB-lite"/>
    </source>
</evidence>
<feature type="compositionally biased region" description="Low complexity" evidence="5">
    <location>
        <begin position="206"/>
        <end position="220"/>
    </location>
</feature>
<feature type="domain" description="NlpC/P60" evidence="7">
    <location>
        <begin position="220"/>
        <end position="333"/>
    </location>
</feature>
<sequence>MSKFYAGRHRAPRTTNPLARHTGAALAVAAVGLGTTTVGASSATAAPSVQSAGATATFTGTLWQGHRGGLVKQVQRVVGVTADGVFGPATKAAVKRWQARHGLTADGIVGARTGTKMRLGSTTRSTRTSTRTRAAAAPARSSFTGTLWQGHRGGLVKQVQRVVGVTADGVYGAGTKAAVKRWQARHGLTADGIVGPRTGSAMGIKRTSTPQRTSRTSARTPISSGNVLGTASRLVGTTYRMGGTSPSSGFDCSGFTSYVFRRHGTSLPRTAEQQRQSTTRVSSPKPGDLVFFGSPAWHVGIYAGNGKMYDAGNSRVDTTHRPIWTSAVSYGRA</sequence>
<name>A0ABZ2FK84_9MICO</name>
<dbReference type="InterPro" id="IPR038765">
    <property type="entry name" value="Papain-like_cys_pep_sf"/>
</dbReference>
<dbReference type="Gene3D" id="3.90.1720.10">
    <property type="entry name" value="endopeptidase domain like (from Nostoc punctiforme)"/>
    <property type="match status" value="1"/>
</dbReference>
<proteinExistence type="inferred from homology"/>
<feature type="chain" id="PRO_5046370792" evidence="6">
    <location>
        <begin position="41"/>
        <end position="333"/>
    </location>
</feature>
<dbReference type="EMBL" id="CP104874">
    <property type="protein sequence ID" value="WWF06709.1"/>
    <property type="molecule type" value="Genomic_DNA"/>
</dbReference>
<evidence type="ECO:0000256" key="2">
    <source>
        <dbReference type="ARBA" id="ARBA00022670"/>
    </source>
</evidence>
<dbReference type="PANTHER" id="PTHR47053">
    <property type="entry name" value="MUREIN DD-ENDOPEPTIDASE MEPH-RELATED"/>
    <property type="match status" value="1"/>
</dbReference>
<evidence type="ECO:0000256" key="3">
    <source>
        <dbReference type="ARBA" id="ARBA00022801"/>
    </source>
</evidence>
<protein>
    <submittedName>
        <fullName evidence="8">Peptidoglycan-binding protein</fullName>
    </submittedName>
</protein>
<dbReference type="InterPro" id="IPR002477">
    <property type="entry name" value="Peptidoglycan-bd-like"/>
</dbReference>
<dbReference type="Pfam" id="PF01471">
    <property type="entry name" value="PG_binding_1"/>
    <property type="match status" value="2"/>
</dbReference>
<keyword evidence="4" id="KW-0788">Thiol protease</keyword>
<dbReference type="InterPro" id="IPR036366">
    <property type="entry name" value="PGBDSf"/>
</dbReference>
<evidence type="ECO:0000256" key="6">
    <source>
        <dbReference type="SAM" id="SignalP"/>
    </source>
</evidence>
<keyword evidence="2" id="KW-0645">Protease</keyword>
<accession>A0ABZ2FK84</accession>
<dbReference type="InterPro" id="IPR000064">
    <property type="entry name" value="NLP_P60_dom"/>
</dbReference>
<feature type="region of interest" description="Disordered" evidence="5">
    <location>
        <begin position="190"/>
        <end position="227"/>
    </location>
</feature>
<feature type="region of interest" description="Disordered" evidence="5">
    <location>
        <begin position="266"/>
        <end position="285"/>
    </location>
</feature>
<keyword evidence="9" id="KW-1185">Reference proteome</keyword>
<evidence type="ECO:0000256" key="1">
    <source>
        <dbReference type="ARBA" id="ARBA00007074"/>
    </source>
</evidence>
<dbReference type="RefSeq" id="WP_338539175.1">
    <property type="nucleotide sequence ID" value="NZ_CP104874.1"/>
</dbReference>
<evidence type="ECO:0000313" key="8">
    <source>
        <dbReference type="EMBL" id="WWF06709.1"/>
    </source>
</evidence>
<reference evidence="8 9" key="1">
    <citation type="submission" date="2022-09" db="EMBL/GenBank/DDBJ databases">
        <title>Complete genome sequence of Janibacter terrae strain COS04-44, PCL-degrading bacteria isolated from oil spilled coast.</title>
        <authorList>
            <person name="Park H."/>
            <person name="Kim J.Y."/>
            <person name="An S.H."/>
            <person name="Lee C.M."/>
            <person name="Weon H.-Y."/>
        </authorList>
    </citation>
    <scope>NUCLEOTIDE SEQUENCE [LARGE SCALE GENOMIC DNA]</scope>
    <source>
        <strain evidence="8 9">COS04-44</strain>
    </source>
</reference>
<dbReference type="InterPro" id="IPR051202">
    <property type="entry name" value="Peptidase_C40"/>
</dbReference>
<dbReference type="SUPFAM" id="SSF54001">
    <property type="entry name" value="Cysteine proteinases"/>
    <property type="match status" value="1"/>
</dbReference>
<keyword evidence="3" id="KW-0378">Hydrolase</keyword>
<dbReference type="InterPro" id="IPR036365">
    <property type="entry name" value="PGBD-like_sf"/>
</dbReference>
<dbReference type="PANTHER" id="PTHR47053:SF1">
    <property type="entry name" value="MUREIN DD-ENDOPEPTIDASE MEPH-RELATED"/>
    <property type="match status" value="1"/>
</dbReference>
<evidence type="ECO:0000256" key="4">
    <source>
        <dbReference type="ARBA" id="ARBA00022807"/>
    </source>
</evidence>
<dbReference type="Pfam" id="PF00877">
    <property type="entry name" value="NLPC_P60"/>
    <property type="match status" value="1"/>
</dbReference>
<dbReference type="PROSITE" id="PS51935">
    <property type="entry name" value="NLPC_P60"/>
    <property type="match status" value="1"/>
</dbReference>
<feature type="region of interest" description="Disordered" evidence="5">
    <location>
        <begin position="119"/>
        <end position="140"/>
    </location>
</feature>
<feature type="signal peptide" evidence="6">
    <location>
        <begin position="1"/>
        <end position="40"/>
    </location>
</feature>
<feature type="compositionally biased region" description="Polar residues" evidence="5">
    <location>
        <begin position="267"/>
        <end position="282"/>
    </location>
</feature>
<keyword evidence="6" id="KW-0732">Signal</keyword>
<gene>
    <name evidence="8" type="ORF">N5P18_07520</name>
</gene>
<evidence type="ECO:0000259" key="7">
    <source>
        <dbReference type="PROSITE" id="PS51935"/>
    </source>
</evidence>
<comment type="similarity">
    <text evidence="1">Belongs to the peptidase C40 family.</text>
</comment>
<dbReference type="Proteomes" id="UP001381003">
    <property type="component" value="Chromosome"/>
</dbReference>
<evidence type="ECO:0000313" key="9">
    <source>
        <dbReference type="Proteomes" id="UP001381003"/>
    </source>
</evidence>